<accession>A0A8B8D150</accession>
<evidence type="ECO:0000313" key="4">
    <source>
        <dbReference type="RefSeq" id="XP_022321505.1"/>
    </source>
</evidence>
<evidence type="ECO:0000313" key="3">
    <source>
        <dbReference type="Proteomes" id="UP000694844"/>
    </source>
</evidence>
<evidence type="ECO:0000256" key="1">
    <source>
        <dbReference type="SAM" id="MobiDB-lite"/>
    </source>
</evidence>
<dbReference type="OrthoDB" id="10065946at2759"/>
<keyword evidence="3" id="KW-1185">Reference proteome</keyword>
<dbReference type="Gene3D" id="6.10.290.30">
    <property type="entry name" value="Regulatory factor X-associated C-terminal binding domain"/>
    <property type="match status" value="1"/>
</dbReference>
<protein>
    <submittedName>
        <fullName evidence="4">Uncharacterized protein LOC111123474</fullName>
    </submittedName>
</protein>
<feature type="domain" description="Regulatory factor X-associated protein RFXANK-binding" evidence="2">
    <location>
        <begin position="21"/>
        <end position="95"/>
    </location>
</feature>
<dbReference type="KEGG" id="cvn:111123474"/>
<dbReference type="InterPro" id="IPR029316">
    <property type="entry name" value="RFXAP_RFXANK-bd"/>
</dbReference>
<dbReference type="Proteomes" id="UP000694844">
    <property type="component" value="Chromosome 3"/>
</dbReference>
<reference evidence="4" key="1">
    <citation type="submission" date="2025-08" db="UniProtKB">
        <authorList>
            <consortium name="RefSeq"/>
        </authorList>
    </citation>
    <scope>IDENTIFICATION</scope>
    <source>
        <tissue evidence="4">Whole sample</tissue>
    </source>
</reference>
<proteinExistence type="predicted"/>
<sequence>MEADDQEDTSYGGTKGDRDNSDFTQLESRSKDKAKVSTPHSEYLHKGEGYDPADPGLRPSLLEEVLAQKKLELMRSPEVMRFLQTQQAQKAEKSKTTQPKE</sequence>
<dbReference type="AlphaFoldDB" id="A0A8B8D150"/>
<dbReference type="GeneID" id="111123474"/>
<name>A0A8B8D150_CRAVI</name>
<dbReference type="InterPro" id="IPR038308">
    <property type="entry name" value="RFXAP_C_sf"/>
</dbReference>
<evidence type="ECO:0000259" key="2">
    <source>
        <dbReference type="Pfam" id="PF15289"/>
    </source>
</evidence>
<dbReference type="RefSeq" id="XP_022321505.1">
    <property type="nucleotide sequence ID" value="XM_022465797.1"/>
</dbReference>
<gene>
    <name evidence="4" type="primary">LOC111123474</name>
</gene>
<organism evidence="3 4">
    <name type="scientific">Crassostrea virginica</name>
    <name type="common">Eastern oyster</name>
    <dbReference type="NCBI Taxonomy" id="6565"/>
    <lineage>
        <taxon>Eukaryota</taxon>
        <taxon>Metazoa</taxon>
        <taxon>Spiralia</taxon>
        <taxon>Lophotrochozoa</taxon>
        <taxon>Mollusca</taxon>
        <taxon>Bivalvia</taxon>
        <taxon>Autobranchia</taxon>
        <taxon>Pteriomorphia</taxon>
        <taxon>Ostreida</taxon>
        <taxon>Ostreoidea</taxon>
        <taxon>Ostreidae</taxon>
        <taxon>Crassostrea</taxon>
    </lineage>
</organism>
<feature type="region of interest" description="Disordered" evidence="1">
    <location>
        <begin position="1"/>
        <end position="58"/>
    </location>
</feature>
<dbReference type="Pfam" id="PF15289">
    <property type="entry name" value="RFXA_RFXANK_bdg"/>
    <property type="match status" value="1"/>
</dbReference>